<sequence length="142" mass="15304">MKWLVNPTKPLENTQPGTEPRRKPSVPVQPSNHVDPKPTAPVSGGGGARRFRNGAQNHRRLPGGTGRHPAPGFDPVPGPGREGLRPGSHLRGQSHQQPDRPDGRALRSGFGKRDALSGQYVPRGWRKCRADADDGEYRCGGG</sequence>
<proteinExistence type="predicted"/>
<dbReference type="EMBL" id="HBUE01013510">
    <property type="protein sequence ID" value="CAG6449568.1"/>
    <property type="molecule type" value="Transcribed_RNA"/>
</dbReference>
<feature type="compositionally biased region" description="Basic residues" evidence="1">
    <location>
        <begin position="49"/>
        <end position="61"/>
    </location>
</feature>
<feature type="compositionally biased region" description="Basic and acidic residues" evidence="1">
    <location>
        <begin position="97"/>
        <end position="115"/>
    </location>
</feature>
<dbReference type="EMBL" id="HBUE01223942">
    <property type="protein sequence ID" value="CAG6541057.1"/>
    <property type="molecule type" value="Transcribed_RNA"/>
</dbReference>
<reference evidence="2" key="1">
    <citation type="submission" date="2021-05" db="EMBL/GenBank/DDBJ databases">
        <authorList>
            <person name="Alioto T."/>
            <person name="Alioto T."/>
            <person name="Gomez Garrido J."/>
        </authorList>
    </citation>
    <scope>NUCLEOTIDE SEQUENCE</scope>
</reference>
<accession>A0A8D8A6T6</accession>
<dbReference type="AlphaFoldDB" id="A0A8D8A6T6"/>
<evidence type="ECO:0000313" key="2">
    <source>
        <dbReference type="EMBL" id="CAG6449568.1"/>
    </source>
</evidence>
<evidence type="ECO:0000256" key="1">
    <source>
        <dbReference type="SAM" id="MobiDB-lite"/>
    </source>
</evidence>
<organism evidence="2">
    <name type="scientific">Culex pipiens</name>
    <name type="common">House mosquito</name>
    <dbReference type="NCBI Taxonomy" id="7175"/>
    <lineage>
        <taxon>Eukaryota</taxon>
        <taxon>Metazoa</taxon>
        <taxon>Ecdysozoa</taxon>
        <taxon>Arthropoda</taxon>
        <taxon>Hexapoda</taxon>
        <taxon>Insecta</taxon>
        <taxon>Pterygota</taxon>
        <taxon>Neoptera</taxon>
        <taxon>Endopterygota</taxon>
        <taxon>Diptera</taxon>
        <taxon>Nematocera</taxon>
        <taxon>Culicoidea</taxon>
        <taxon>Culicidae</taxon>
        <taxon>Culicinae</taxon>
        <taxon>Culicini</taxon>
        <taxon>Culex</taxon>
        <taxon>Culex</taxon>
    </lineage>
</organism>
<name>A0A8D8A6T6_CULPI</name>
<feature type="region of interest" description="Disordered" evidence="1">
    <location>
        <begin position="1"/>
        <end position="125"/>
    </location>
</feature>
<dbReference type="EMBL" id="HBUE01330611">
    <property type="protein sequence ID" value="CAG6593128.1"/>
    <property type="molecule type" value="Transcribed_RNA"/>
</dbReference>
<protein>
    <submittedName>
        <fullName evidence="2">(northern house mosquito) hypothetical protein</fullName>
    </submittedName>
</protein>